<dbReference type="RefSeq" id="WP_143880280.1">
    <property type="nucleotide sequence ID" value="NZ_BAABLZ010000001.1"/>
</dbReference>
<proteinExistence type="predicted"/>
<sequence>MFTRFAVVSLLLAPMLAACATDRAERDAAKLALYRAHAGAPVRSFHFFGRLDSWTSLDDRTVAVWTRPSEAWLLDLDGTCNGLEFTPFIGLTSSAGTVSAKFDKVLVRDGSPMRNLPCIIETIRPLDVKAIKQAERGEHDATQAPADQPSGT</sequence>
<feature type="signal peptide" evidence="1">
    <location>
        <begin position="1"/>
        <end position="20"/>
    </location>
</feature>
<accession>A0A516V8B7</accession>
<keyword evidence="3" id="KW-1185">Reference proteome</keyword>
<evidence type="ECO:0000256" key="1">
    <source>
        <dbReference type="SAM" id="SignalP"/>
    </source>
</evidence>
<dbReference type="InterPro" id="IPR045500">
    <property type="entry name" value="DUF6491"/>
</dbReference>
<protein>
    <recommendedName>
        <fullName evidence="4">Lipoprotein</fullName>
    </recommendedName>
</protein>
<feature type="chain" id="PRO_5021966907" description="Lipoprotein" evidence="1">
    <location>
        <begin position="21"/>
        <end position="152"/>
    </location>
</feature>
<dbReference type="OrthoDB" id="6047015at2"/>
<dbReference type="AlphaFoldDB" id="A0A516V8B7"/>
<evidence type="ECO:0000313" key="3">
    <source>
        <dbReference type="Proteomes" id="UP000315891"/>
    </source>
</evidence>
<dbReference type="EMBL" id="CP041742">
    <property type="protein sequence ID" value="QDQ74771.1"/>
    <property type="molecule type" value="Genomic_DNA"/>
</dbReference>
<dbReference type="Proteomes" id="UP000315891">
    <property type="component" value="Chromosome"/>
</dbReference>
<gene>
    <name evidence="2" type="ORF">FNZ56_05600</name>
</gene>
<evidence type="ECO:0008006" key="4">
    <source>
        <dbReference type="Google" id="ProtNLM"/>
    </source>
</evidence>
<evidence type="ECO:0000313" key="2">
    <source>
        <dbReference type="EMBL" id="QDQ74771.1"/>
    </source>
</evidence>
<organism evidence="2 3">
    <name type="scientific">Pseudoluteimonas lycopersici</name>
    <dbReference type="NCBI Taxonomy" id="1324796"/>
    <lineage>
        <taxon>Bacteria</taxon>
        <taxon>Pseudomonadati</taxon>
        <taxon>Pseudomonadota</taxon>
        <taxon>Gammaproteobacteria</taxon>
        <taxon>Lysobacterales</taxon>
        <taxon>Lysobacteraceae</taxon>
        <taxon>Pseudoluteimonas</taxon>
    </lineage>
</organism>
<dbReference type="PROSITE" id="PS51257">
    <property type="entry name" value="PROKAR_LIPOPROTEIN"/>
    <property type="match status" value="1"/>
</dbReference>
<dbReference type="Pfam" id="PF20101">
    <property type="entry name" value="DUF6491"/>
    <property type="match status" value="1"/>
</dbReference>
<reference evidence="2 3" key="1">
    <citation type="submission" date="2019-07" db="EMBL/GenBank/DDBJ databases">
        <title>Lysobacter weifangensis sp. nov., isolated from bensulfuron-methyl contaminated farmland soil.</title>
        <authorList>
            <person name="Zhao H."/>
        </authorList>
    </citation>
    <scope>NUCLEOTIDE SEQUENCE [LARGE SCALE GENOMIC DNA]</scope>
    <source>
        <strain evidence="2 3">CC-Bw-6</strain>
    </source>
</reference>
<name>A0A516V8B7_9GAMM</name>
<keyword evidence="1" id="KW-0732">Signal</keyword>